<dbReference type="InterPro" id="IPR010877">
    <property type="entry name" value="Phage_Mu_Gp46"/>
</dbReference>
<dbReference type="AlphaFoldDB" id="A0A7W4NLN8"/>
<proteinExistence type="predicted"/>
<evidence type="ECO:0000313" key="1">
    <source>
        <dbReference type="EMBL" id="MBB2160079.1"/>
    </source>
</evidence>
<dbReference type="EMBL" id="JABEQJ010000008">
    <property type="protein sequence ID" value="MBB2160079.1"/>
    <property type="molecule type" value="Genomic_DNA"/>
</dbReference>
<reference evidence="1 2" key="1">
    <citation type="submission" date="2020-04" db="EMBL/GenBank/DDBJ databases">
        <title>Description of novel Gluconacetobacter.</title>
        <authorList>
            <person name="Sombolestani A."/>
        </authorList>
    </citation>
    <scope>NUCLEOTIDE SEQUENCE [LARGE SCALE GENOMIC DNA]</scope>
    <source>
        <strain evidence="1 2">LMG 19747</strain>
    </source>
</reference>
<dbReference type="Pfam" id="PF07409">
    <property type="entry name" value="GP46"/>
    <property type="match status" value="1"/>
</dbReference>
<name>A0A7W4NLN8_9PROT</name>
<dbReference type="Proteomes" id="UP000589085">
    <property type="component" value="Unassembled WGS sequence"/>
</dbReference>
<sequence>MTTAVPYVNIAIGWRAGARRGDVRVAAKSNGRGRIVIDRTPASTFLIAMLSHRRARADDRIPGTLNGVAPGGLLAMRGWVGDAVRTDGRRTGSRMWLLEDAKQTEVTRQAAIQYLSESVGEIAADHGHDYSVAADWIARGRLRATVVAYGVTVSAPVLVGASA</sequence>
<evidence type="ECO:0000313" key="2">
    <source>
        <dbReference type="Proteomes" id="UP000589085"/>
    </source>
</evidence>
<comment type="caution">
    <text evidence="1">The sequence shown here is derived from an EMBL/GenBank/DDBJ whole genome shotgun (WGS) entry which is preliminary data.</text>
</comment>
<dbReference type="RefSeq" id="WP_182996941.1">
    <property type="nucleotide sequence ID" value="NZ_JABEQJ010000008.1"/>
</dbReference>
<gene>
    <name evidence="1" type="ORF">HLH48_07815</name>
</gene>
<protein>
    <submittedName>
        <fullName evidence="1">Uncharacterized protein</fullName>
    </submittedName>
</protein>
<accession>A0A7W4NLN8</accession>
<organism evidence="1 2">
    <name type="scientific">Gluconacetobacter sacchari</name>
    <dbReference type="NCBI Taxonomy" id="92759"/>
    <lineage>
        <taxon>Bacteria</taxon>
        <taxon>Pseudomonadati</taxon>
        <taxon>Pseudomonadota</taxon>
        <taxon>Alphaproteobacteria</taxon>
        <taxon>Acetobacterales</taxon>
        <taxon>Acetobacteraceae</taxon>
        <taxon>Gluconacetobacter</taxon>
    </lineage>
</organism>